<dbReference type="PANTHER" id="PTHR43004:SF19">
    <property type="entry name" value="BINDING MONOOXYGENASE, PUTATIVE (JCVI)-RELATED"/>
    <property type="match status" value="1"/>
</dbReference>
<dbReference type="Gene3D" id="3.40.30.120">
    <property type="match status" value="1"/>
</dbReference>
<dbReference type="Proteomes" id="UP001385809">
    <property type="component" value="Unassembled WGS sequence"/>
</dbReference>
<evidence type="ECO:0000256" key="1">
    <source>
        <dbReference type="ARBA" id="ARBA00001974"/>
    </source>
</evidence>
<accession>A0ABU8MW21</accession>
<name>A0ABU8MW21_9PSEU</name>
<sequence>MTDLRVPVLVVGGGVAGLSASMVLSSLGVESLVVSSWPTTSSLPKAHVIGQRTMEIFTEVGVGPEIEERSTPAANMRGIAWYAGLAGPHDDHGRKLAQLDAWGAGYTDPDYVAASASRTCNLPQIRLEPVLKRHAEMLDPDGVRFHHELVDLTQDDDGVTATVRDRTAGTTYTVRADYVIAADGGRTVGGLLGVGMTGPRDIMKMVSVHMAADLSPWATDDDVLIRWLINPAFGGAWSGVLVPMGPERWGPASEEWVFHMQYATDDPEAMQEEKVLARMRATMGLPPELDVSVLRISQWVMEGVIADRFRVGRVFLAGDAAHRHPPTGGLGMNSAVHDVHNLGWKIAAVLAGRAGDGLLDTYEVERKPVDQQNIDSAIASAMNHFAITEALNLSAEKAPEENWAELAPLLHDLPGSATRRHALNRAIGAQTMEYRHHNVEFGYRYESTAVVPDGSPTPAPLDPVRLYEPGTRPGDPMPHAVVEREGERVALGSLVRGGRFLVLAGEEGHAWVEAATKLAVENDLPLAAGTVGVLDSDLVDVRCAWLKHRGIAPAGVVVVRPDRYVAYRSVGGVADPYTALRDALSQVLSTGLR</sequence>
<keyword evidence="5" id="KW-0503">Monooxygenase</keyword>
<protein>
    <submittedName>
        <fullName evidence="5">FAD-dependent monooxygenase</fullName>
    </submittedName>
</protein>
<keyword evidence="6" id="KW-1185">Reference proteome</keyword>
<comment type="caution">
    <text evidence="5">The sequence shown here is derived from an EMBL/GenBank/DDBJ whole genome shotgun (WGS) entry which is preliminary data.</text>
</comment>
<dbReference type="InterPro" id="IPR002938">
    <property type="entry name" value="FAD-bd"/>
</dbReference>
<comment type="cofactor">
    <cofactor evidence="1">
        <name>FAD</name>
        <dbReference type="ChEBI" id="CHEBI:57692"/>
    </cofactor>
</comment>
<evidence type="ECO:0000313" key="5">
    <source>
        <dbReference type="EMBL" id="MEJ2871502.1"/>
    </source>
</evidence>
<keyword evidence="3" id="KW-0274">FAD</keyword>
<evidence type="ECO:0000313" key="6">
    <source>
        <dbReference type="Proteomes" id="UP001385809"/>
    </source>
</evidence>
<dbReference type="Gene3D" id="3.50.50.60">
    <property type="entry name" value="FAD/NAD(P)-binding domain"/>
    <property type="match status" value="1"/>
</dbReference>
<dbReference type="EMBL" id="JBBEGN010000023">
    <property type="protein sequence ID" value="MEJ2871502.1"/>
    <property type="molecule type" value="Genomic_DNA"/>
</dbReference>
<evidence type="ECO:0000259" key="4">
    <source>
        <dbReference type="Pfam" id="PF01494"/>
    </source>
</evidence>
<feature type="domain" description="FAD-binding" evidence="4">
    <location>
        <begin position="6"/>
        <end position="376"/>
    </location>
</feature>
<keyword evidence="5" id="KW-0560">Oxidoreductase</keyword>
<proteinExistence type="predicted"/>
<keyword evidence="2" id="KW-0285">Flavoprotein</keyword>
<evidence type="ECO:0000256" key="2">
    <source>
        <dbReference type="ARBA" id="ARBA00022630"/>
    </source>
</evidence>
<reference evidence="5 6" key="1">
    <citation type="submission" date="2024-03" db="EMBL/GenBank/DDBJ databases">
        <title>Actinomycetospora sp. OC33-EN08, a novel actinomycete isolated from wild orchid (Aerides multiflora).</title>
        <authorList>
            <person name="Suriyachadkun C."/>
        </authorList>
    </citation>
    <scope>NUCLEOTIDE SEQUENCE [LARGE SCALE GENOMIC DNA]</scope>
    <source>
        <strain evidence="5 6">OC33-EN08</strain>
    </source>
</reference>
<evidence type="ECO:0000256" key="3">
    <source>
        <dbReference type="ARBA" id="ARBA00022827"/>
    </source>
</evidence>
<dbReference type="Pfam" id="PF01494">
    <property type="entry name" value="FAD_binding_3"/>
    <property type="match status" value="1"/>
</dbReference>
<dbReference type="InterPro" id="IPR036188">
    <property type="entry name" value="FAD/NAD-bd_sf"/>
</dbReference>
<dbReference type="PANTHER" id="PTHR43004">
    <property type="entry name" value="TRK SYSTEM POTASSIUM UPTAKE PROTEIN"/>
    <property type="match status" value="1"/>
</dbReference>
<dbReference type="GO" id="GO:0004497">
    <property type="term" value="F:monooxygenase activity"/>
    <property type="evidence" value="ECO:0007669"/>
    <property type="project" value="UniProtKB-KW"/>
</dbReference>
<dbReference type="PRINTS" id="PR00420">
    <property type="entry name" value="RNGMNOXGNASE"/>
</dbReference>
<dbReference type="SUPFAM" id="SSF51905">
    <property type="entry name" value="FAD/NAD(P)-binding domain"/>
    <property type="match status" value="1"/>
</dbReference>
<dbReference type="InterPro" id="IPR050641">
    <property type="entry name" value="RIFMO-like"/>
</dbReference>
<dbReference type="RefSeq" id="WP_337698068.1">
    <property type="nucleotide sequence ID" value="NZ_JBBEGN010000023.1"/>
</dbReference>
<dbReference type="Pfam" id="PF21274">
    <property type="entry name" value="Rng_hyd_C"/>
    <property type="match status" value="1"/>
</dbReference>
<dbReference type="Gene3D" id="3.30.9.10">
    <property type="entry name" value="D-Amino Acid Oxidase, subunit A, domain 2"/>
    <property type="match status" value="1"/>
</dbReference>
<organism evidence="5 6">
    <name type="scientific">Actinomycetospora aurantiaca</name>
    <dbReference type="NCBI Taxonomy" id="3129233"/>
    <lineage>
        <taxon>Bacteria</taxon>
        <taxon>Bacillati</taxon>
        <taxon>Actinomycetota</taxon>
        <taxon>Actinomycetes</taxon>
        <taxon>Pseudonocardiales</taxon>
        <taxon>Pseudonocardiaceae</taxon>
        <taxon>Actinomycetospora</taxon>
    </lineage>
</organism>
<gene>
    <name evidence="5" type="ORF">WCD74_27330</name>
</gene>